<reference evidence="2" key="1">
    <citation type="journal article" date="2014" name="Genome Biol. Evol.">
        <title>Pangenome evidence for extensive interdomain horizontal transfer affecting lineage core and shell genes in uncultured planktonic thaumarchaeota and euryarchaeota.</title>
        <authorList>
            <person name="Deschamps P."/>
            <person name="Zivanovic Y."/>
            <person name="Moreira D."/>
            <person name="Rodriguez-Valera F."/>
            <person name="Lopez-Garcia P."/>
        </authorList>
    </citation>
    <scope>NUCLEOTIDE SEQUENCE</scope>
</reference>
<evidence type="ECO:0000256" key="1">
    <source>
        <dbReference type="SAM" id="MobiDB-lite"/>
    </source>
</evidence>
<sequence>MSKVTQKLDGTPSITEIQVYDKSEGKVVDIPDDEVEEVQNSRRVYFAIKRNYSEAKDAKISARNFITGLLRFAIAEVESGLKQKPELDEQWKRIWESVADKVTDAGVDANDAEDDRAAIAKFKKPYKQLSDAEKEALEEDLDDRFTMDAVAFTLIHRALDLWTPKFWRLDEIAAKIEETFQAEAEKQKADPSRIVPLDLKAEKEKAKTEKECP</sequence>
<organism evidence="2">
    <name type="scientific">uncultured marine thaumarchaeote KM3_95_D02</name>
    <dbReference type="NCBI Taxonomy" id="1456347"/>
    <lineage>
        <taxon>Archaea</taxon>
        <taxon>Nitrososphaerota</taxon>
        <taxon>environmental samples</taxon>
    </lineage>
</organism>
<name>A0A075HWY3_9ARCH</name>
<protein>
    <submittedName>
        <fullName evidence="2">Uncharacterized protein</fullName>
    </submittedName>
</protein>
<feature type="compositionally biased region" description="Basic and acidic residues" evidence="1">
    <location>
        <begin position="182"/>
        <end position="191"/>
    </location>
</feature>
<evidence type="ECO:0000313" key="2">
    <source>
        <dbReference type="EMBL" id="AIF20851.1"/>
    </source>
</evidence>
<feature type="compositionally biased region" description="Basic and acidic residues" evidence="1">
    <location>
        <begin position="199"/>
        <end position="213"/>
    </location>
</feature>
<feature type="region of interest" description="Disordered" evidence="1">
    <location>
        <begin position="182"/>
        <end position="213"/>
    </location>
</feature>
<dbReference type="EMBL" id="KF901177">
    <property type="protein sequence ID" value="AIF20851.1"/>
    <property type="molecule type" value="Genomic_DNA"/>
</dbReference>
<proteinExistence type="predicted"/>
<dbReference type="AlphaFoldDB" id="A0A075HWY3"/>
<accession>A0A075HWY3</accession>